<keyword evidence="1" id="KW-0175">Coiled coil</keyword>
<evidence type="ECO:0000313" key="3">
    <source>
        <dbReference type="Proteomes" id="UP000237631"/>
    </source>
</evidence>
<evidence type="ECO:0000256" key="1">
    <source>
        <dbReference type="SAM" id="Coils"/>
    </source>
</evidence>
<gene>
    <name evidence="2" type="ORF">CBER1_04260</name>
</gene>
<dbReference type="OrthoDB" id="10300280at2759"/>
<organism evidence="2 3">
    <name type="scientific">Cercospora berteroae</name>
    <dbReference type="NCBI Taxonomy" id="357750"/>
    <lineage>
        <taxon>Eukaryota</taxon>
        <taxon>Fungi</taxon>
        <taxon>Dikarya</taxon>
        <taxon>Ascomycota</taxon>
        <taxon>Pezizomycotina</taxon>
        <taxon>Dothideomycetes</taxon>
        <taxon>Dothideomycetidae</taxon>
        <taxon>Mycosphaerellales</taxon>
        <taxon>Mycosphaerellaceae</taxon>
        <taxon>Cercospora</taxon>
    </lineage>
</organism>
<protein>
    <submittedName>
        <fullName evidence="2">Uncharacterized protein</fullName>
    </submittedName>
</protein>
<reference evidence="3" key="1">
    <citation type="journal article" date="2017" name="bioRxiv">
        <title>Conservation of a gene cluster reveals novel cercosporin biosynthetic mechanisms and extends production to the genus Colletotrichum.</title>
        <authorList>
            <person name="de Jonge R."/>
            <person name="Ebert M.K."/>
            <person name="Huitt-Roehl C.R."/>
            <person name="Pal P."/>
            <person name="Suttle J.C."/>
            <person name="Spanner R.E."/>
            <person name="Neubauer J.D."/>
            <person name="Jurick W.M.II."/>
            <person name="Stott K.A."/>
            <person name="Secor G.A."/>
            <person name="Thomma B.P.H.J."/>
            <person name="Van de Peer Y."/>
            <person name="Townsend C.A."/>
            <person name="Bolton M.D."/>
        </authorList>
    </citation>
    <scope>NUCLEOTIDE SEQUENCE [LARGE SCALE GENOMIC DNA]</scope>
    <source>
        <strain evidence="3">CBS538.71</strain>
    </source>
</reference>
<proteinExistence type="predicted"/>
<feature type="coiled-coil region" evidence="1">
    <location>
        <begin position="815"/>
        <end position="867"/>
    </location>
</feature>
<dbReference type="AlphaFoldDB" id="A0A2S6C6C7"/>
<keyword evidence="3" id="KW-1185">Reference proteome</keyword>
<feature type="coiled-coil region" evidence="1">
    <location>
        <begin position="162"/>
        <end position="280"/>
    </location>
</feature>
<accession>A0A2S6C6C7</accession>
<name>A0A2S6C6C7_9PEZI</name>
<sequence>MAPTTGQPKAYASKNAGALASTTMQMDFGAWMQADTTASSAKIRDLLANAKRDVLEAEKTKAREEIRRQTAEIKQRLRDKPWLATNATVLDELAAVASEAQVEHVNRLTTTWTKLGDEVQSAQKRHEVRKSEMDDELTDKRRSLVATQQEIARLSGDRDHAKQALADKLKEKEALVEMVAAEQLQLQKAKTEHEGLVKTRQSEERRAHDLAAHIKEQESKVSAVQASLVQAEEESKSQLQAREQELAGLAANKQSLTSTIQEKEEVVQKLKHEHEGLVSQHKKALSALKDEQQGIVAQHEQEMRKRNVQHNELVSNRKKEFDDLQQQHEAQVESHRKRINHLNNEHDKLIAQHKEEATKLRREHEALVQQQQGQTTELKQKHDALVEECRAERARQEALEERKGRLERLVTRVEEQGHDLRMSSGRLQTTKRAAMFLVAIMMLKIRALLRGHDLAHRRQRGRLHASVSISQVLHARVSSLEGDKQALLNDTATLRSQLLDWKDGVRLLQLQLGRAKGMLKAKDASIRSLNRRLIEQDEASVSMVAALSVVLQASYVSLGQHRKLVPIQRQRITRLHNANTSQHQSSANRESVLVQQIQGLQQQVAQAVKESTWRTRKGRIQARKVRALRTKAHQLQGDNQALRSNMHERSLELQSQLDKAKDQVLVARKEASIAEVRLFQADEDLANMASECHELDDEIDKAKHQVLIAEQEALVAEVCHLQADEDLANIASECHELHDEVEELNHAQSSLLSRQSELEDELSSVVLCLIDLTKQARGLISEKNVQIATWSDEAGRWKEAYVLIKADWVEDREYIEDQDLVIEELEEQVAELATEHKDELTSAGILAEAQENHVHKLRADVRNANATVQLTTQQTQALGLLVAEQGIALHLRQQAIDQAAEVNKGLVRSGKRVTYQGRHCRSTAVGMEEVIATVLKEVLQNMTSMKTKYERRLHQASQRATAKDKTYQDLLARARIEFVQQQRMYEDKIYKLMRRGPAPIAQTAVKRLLLAVAQQLEMEHEEKTRLHVGEFEQELGKLQQTITESKQEVTSYKGLVLKFKKANEEKSAMMRHLADEVPRSIGQYQHEVRSLQRLVLLAKQQSQEQKEKLKELMEVMSRVMG</sequence>
<dbReference type="STRING" id="357750.A0A2S6C6C7"/>
<feature type="coiled-coil region" evidence="1">
    <location>
        <begin position="625"/>
        <end position="747"/>
    </location>
</feature>
<comment type="caution">
    <text evidence="2">The sequence shown here is derived from an EMBL/GenBank/DDBJ whole genome shotgun (WGS) entry which is preliminary data.</text>
</comment>
<feature type="coiled-coil region" evidence="1">
    <location>
        <begin position="325"/>
        <end position="416"/>
    </location>
</feature>
<dbReference type="EMBL" id="PNEN01000545">
    <property type="protein sequence ID" value="PPJ55260.1"/>
    <property type="molecule type" value="Genomic_DNA"/>
</dbReference>
<dbReference type="Proteomes" id="UP000237631">
    <property type="component" value="Unassembled WGS sequence"/>
</dbReference>
<evidence type="ECO:0000313" key="2">
    <source>
        <dbReference type="EMBL" id="PPJ55260.1"/>
    </source>
</evidence>